<gene>
    <name evidence="1" type="ORF">CJ231_03390</name>
</gene>
<accession>A0A2N6QST0</accession>
<dbReference type="Proteomes" id="UP000235564">
    <property type="component" value="Unassembled WGS sequence"/>
</dbReference>
<sequence>MKYVLLSFGFFLYKTGCASTIQTSLIVFGLLRFFVQNVSSFSRVARYTPSLSCILTSKISSNSNKANL</sequence>
<dbReference type="OrthoDB" id="1085417at2"/>
<dbReference type="AlphaFoldDB" id="A0A2N6QST0"/>
<dbReference type="EMBL" id="PNGJ01000002">
    <property type="protein sequence ID" value="PMC24962.1"/>
    <property type="molecule type" value="Genomic_DNA"/>
</dbReference>
<evidence type="ECO:0000313" key="2">
    <source>
        <dbReference type="Proteomes" id="UP000235564"/>
    </source>
</evidence>
<organism evidence="1 2">
    <name type="scientific">Hoylesella buccalis</name>
    <dbReference type="NCBI Taxonomy" id="28127"/>
    <lineage>
        <taxon>Bacteria</taxon>
        <taxon>Pseudomonadati</taxon>
        <taxon>Bacteroidota</taxon>
        <taxon>Bacteroidia</taxon>
        <taxon>Bacteroidales</taxon>
        <taxon>Prevotellaceae</taxon>
        <taxon>Hoylesella</taxon>
    </lineage>
</organism>
<comment type="caution">
    <text evidence="1">The sequence shown here is derived from an EMBL/GenBank/DDBJ whole genome shotgun (WGS) entry which is preliminary data.</text>
</comment>
<protein>
    <submittedName>
        <fullName evidence="1">Uncharacterized protein</fullName>
    </submittedName>
</protein>
<reference evidence="1 2" key="1">
    <citation type="submission" date="2017-09" db="EMBL/GenBank/DDBJ databases">
        <title>Bacterial strain isolated from the female urinary microbiota.</title>
        <authorList>
            <person name="Thomas-White K."/>
            <person name="Kumar N."/>
            <person name="Forster S."/>
            <person name="Putonti C."/>
            <person name="Lawley T."/>
            <person name="Wolfe A.J."/>
        </authorList>
    </citation>
    <scope>NUCLEOTIDE SEQUENCE [LARGE SCALE GENOMIC DNA]</scope>
    <source>
        <strain evidence="1 2">UMB0536</strain>
    </source>
</reference>
<evidence type="ECO:0000313" key="1">
    <source>
        <dbReference type="EMBL" id="PMC24962.1"/>
    </source>
</evidence>
<name>A0A2N6QST0_9BACT</name>
<proteinExistence type="predicted"/>